<dbReference type="InterPro" id="IPR056411">
    <property type="entry name" value="CysS_C"/>
</dbReference>
<evidence type="ECO:0000259" key="2">
    <source>
        <dbReference type="Pfam" id="PF23493"/>
    </source>
</evidence>
<keyword evidence="5" id="KW-1185">Reference proteome</keyword>
<proteinExistence type="predicted"/>
<evidence type="ECO:0000313" key="5">
    <source>
        <dbReference type="Proteomes" id="UP000569329"/>
    </source>
</evidence>
<dbReference type="Pfam" id="PF23493">
    <property type="entry name" value="CysS_C"/>
    <property type="match status" value="1"/>
</dbReference>
<feature type="transmembrane region" description="Helical" evidence="1">
    <location>
        <begin position="61"/>
        <end position="89"/>
    </location>
</feature>
<evidence type="ECO:0000256" key="1">
    <source>
        <dbReference type="SAM" id="Phobius"/>
    </source>
</evidence>
<keyword evidence="1" id="KW-0472">Membrane</keyword>
<gene>
    <name evidence="4" type="ORF">FHX42_001880</name>
</gene>
<keyword evidence="1" id="KW-0812">Transmembrane</keyword>
<feature type="domain" description="YqeB PH" evidence="3">
    <location>
        <begin position="14"/>
        <end position="162"/>
    </location>
</feature>
<reference evidence="4 5" key="1">
    <citation type="submission" date="2020-07" db="EMBL/GenBank/DDBJ databases">
        <title>Sequencing the genomes of 1000 actinobacteria strains.</title>
        <authorList>
            <person name="Klenk H.-P."/>
        </authorList>
    </citation>
    <scope>NUCLEOTIDE SEQUENCE [LARGE SCALE GENOMIC DNA]</scope>
    <source>
        <strain evidence="4 5">DSM 45975</strain>
    </source>
</reference>
<evidence type="ECO:0000313" key="4">
    <source>
        <dbReference type="EMBL" id="MBA8824533.1"/>
    </source>
</evidence>
<name>A0A839DU16_9PSEU</name>
<evidence type="ECO:0000259" key="3">
    <source>
        <dbReference type="Pfam" id="PF23494"/>
    </source>
</evidence>
<dbReference type="AlphaFoldDB" id="A0A839DU16"/>
<feature type="domain" description="Cysteinyl-tRNA ligase anticodon binding" evidence="2">
    <location>
        <begin position="180"/>
        <end position="229"/>
    </location>
</feature>
<dbReference type="InterPro" id="IPR057798">
    <property type="entry name" value="PH_YqeB"/>
</dbReference>
<protein>
    <recommendedName>
        <fullName evidence="6">DUF308 domain-containing protein</fullName>
    </recommendedName>
</protein>
<sequence length="234" mass="25432">MLSTSRNTDADPETVVAEPAWIRYGSWLGCPLLAAGAGWLVKEAAEWLVTLPWLPVPGPVALAASIPHGTLVALVLGALAGLAFAFLWARERLSVIVSREAVALKRDGTSREFAGTDVGAVFQDSGELVLLAPGGNELAREESDLPFRHLREAFLAHAYAWCPEGDPHATEYQLWVQDAPGLPSGAGAVLKAREQALRKNDKKEATVLRAELIKLGIVVRDEDKRQYWRHGAQR</sequence>
<dbReference type="Proteomes" id="UP000569329">
    <property type="component" value="Unassembled WGS sequence"/>
</dbReference>
<organism evidence="4 5">
    <name type="scientific">Halosaccharopolyspora lacisalsi</name>
    <dbReference type="NCBI Taxonomy" id="1000566"/>
    <lineage>
        <taxon>Bacteria</taxon>
        <taxon>Bacillati</taxon>
        <taxon>Actinomycetota</taxon>
        <taxon>Actinomycetes</taxon>
        <taxon>Pseudonocardiales</taxon>
        <taxon>Pseudonocardiaceae</taxon>
        <taxon>Halosaccharopolyspora</taxon>
    </lineage>
</organism>
<dbReference type="EMBL" id="JACGWZ010000002">
    <property type="protein sequence ID" value="MBA8824533.1"/>
    <property type="molecule type" value="Genomic_DNA"/>
</dbReference>
<dbReference type="Pfam" id="PF23494">
    <property type="entry name" value="bPH_10"/>
    <property type="match status" value="1"/>
</dbReference>
<accession>A0A839DU16</accession>
<comment type="caution">
    <text evidence="4">The sequence shown here is derived from an EMBL/GenBank/DDBJ whole genome shotgun (WGS) entry which is preliminary data.</text>
</comment>
<keyword evidence="1" id="KW-1133">Transmembrane helix</keyword>
<evidence type="ECO:0008006" key="6">
    <source>
        <dbReference type="Google" id="ProtNLM"/>
    </source>
</evidence>
<dbReference type="RefSeq" id="WP_220480088.1">
    <property type="nucleotide sequence ID" value="NZ_JACGWZ010000002.1"/>
</dbReference>